<evidence type="ECO:0000313" key="2">
    <source>
        <dbReference type="Proteomes" id="UP000316621"/>
    </source>
</evidence>
<keyword evidence="2" id="KW-1185">Reference proteome</keyword>
<gene>
    <name evidence="1" type="ORF">C5167_040475</name>
</gene>
<dbReference type="Gramene" id="RZC47524">
    <property type="protein sequence ID" value="RZC47524"/>
    <property type="gene ID" value="C5167_040475"/>
</dbReference>
<protein>
    <submittedName>
        <fullName evidence="1">Uncharacterized protein</fullName>
    </submittedName>
</protein>
<dbReference type="Proteomes" id="UP000316621">
    <property type="component" value="Chromosome 1"/>
</dbReference>
<accession>A0A4Y7IF78</accession>
<dbReference type="AlphaFoldDB" id="A0A4Y7IF78"/>
<reference evidence="1 2" key="1">
    <citation type="journal article" date="2018" name="Science">
        <title>The opium poppy genome and morphinan production.</title>
        <authorList>
            <person name="Guo L."/>
            <person name="Winzer T."/>
            <person name="Yang X."/>
            <person name="Li Y."/>
            <person name="Ning Z."/>
            <person name="He Z."/>
            <person name="Teodor R."/>
            <person name="Lu Y."/>
            <person name="Bowser T.A."/>
            <person name="Graham I.A."/>
            <person name="Ye K."/>
        </authorList>
    </citation>
    <scope>NUCLEOTIDE SEQUENCE [LARGE SCALE GENOMIC DNA]</scope>
    <source>
        <strain evidence="2">cv. HN1</strain>
        <tissue evidence="1">Leaves</tissue>
    </source>
</reference>
<proteinExistence type="predicted"/>
<evidence type="ECO:0000313" key="1">
    <source>
        <dbReference type="EMBL" id="RZC47524.1"/>
    </source>
</evidence>
<name>A0A4Y7IF78_PAPSO</name>
<sequence>MDDDLISSSVLLRLWSSCHAKEQNTMGFNLHGMNDSIRPHCTARVERTFTQTGDYLWVSFEDMHETPG</sequence>
<dbReference type="EMBL" id="CM010715">
    <property type="protein sequence ID" value="RZC47524.1"/>
    <property type="molecule type" value="Genomic_DNA"/>
</dbReference>
<organism evidence="1 2">
    <name type="scientific">Papaver somniferum</name>
    <name type="common">Opium poppy</name>
    <dbReference type="NCBI Taxonomy" id="3469"/>
    <lineage>
        <taxon>Eukaryota</taxon>
        <taxon>Viridiplantae</taxon>
        <taxon>Streptophyta</taxon>
        <taxon>Embryophyta</taxon>
        <taxon>Tracheophyta</taxon>
        <taxon>Spermatophyta</taxon>
        <taxon>Magnoliopsida</taxon>
        <taxon>Ranunculales</taxon>
        <taxon>Papaveraceae</taxon>
        <taxon>Papaveroideae</taxon>
        <taxon>Papaver</taxon>
    </lineage>
</organism>